<dbReference type="Proteomes" id="UP001190926">
    <property type="component" value="Unassembled WGS sequence"/>
</dbReference>
<evidence type="ECO:0000256" key="6">
    <source>
        <dbReference type="ARBA" id="ARBA00022527"/>
    </source>
</evidence>
<evidence type="ECO:0000256" key="7">
    <source>
        <dbReference type="ARBA" id="ARBA00022553"/>
    </source>
</evidence>
<dbReference type="Gene3D" id="3.80.10.10">
    <property type="entry name" value="Ribonuclease Inhibitor"/>
    <property type="match status" value="7"/>
</dbReference>
<dbReference type="SMART" id="SM00369">
    <property type="entry name" value="LRR_TYP"/>
    <property type="match status" value="10"/>
</dbReference>
<evidence type="ECO:0000256" key="4">
    <source>
        <dbReference type="ARBA" id="ARBA00012513"/>
    </source>
</evidence>
<dbReference type="EC" id="2.7.11.1" evidence="4"/>
<evidence type="ECO:0000256" key="2">
    <source>
        <dbReference type="ARBA" id="ARBA00004479"/>
    </source>
</evidence>
<feature type="chain" id="PRO_5042251777" description="non-specific serine/threonine protein kinase" evidence="24">
    <location>
        <begin position="24"/>
        <end position="1186"/>
    </location>
</feature>
<organism evidence="26 27">
    <name type="scientific">Perilla frutescens var. hirtella</name>
    <name type="common">Perilla citriodora</name>
    <name type="synonym">Perilla setoyensis</name>
    <dbReference type="NCBI Taxonomy" id="608512"/>
    <lineage>
        <taxon>Eukaryota</taxon>
        <taxon>Viridiplantae</taxon>
        <taxon>Streptophyta</taxon>
        <taxon>Embryophyta</taxon>
        <taxon>Tracheophyta</taxon>
        <taxon>Spermatophyta</taxon>
        <taxon>Magnoliopsida</taxon>
        <taxon>eudicotyledons</taxon>
        <taxon>Gunneridae</taxon>
        <taxon>Pentapetalae</taxon>
        <taxon>asterids</taxon>
        <taxon>lamiids</taxon>
        <taxon>Lamiales</taxon>
        <taxon>Lamiaceae</taxon>
        <taxon>Nepetoideae</taxon>
        <taxon>Elsholtzieae</taxon>
        <taxon>Perilla</taxon>
    </lineage>
</organism>
<gene>
    <name evidence="26" type="ORF">C2S53_011105</name>
</gene>
<evidence type="ECO:0000256" key="8">
    <source>
        <dbReference type="ARBA" id="ARBA00022614"/>
    </source>
</evidence>
<evidence type="ECO:0000256" key="9">
    <source>
        <dbReference type="ARBA" id="ARBA00022679"/>
    </source>
</evidence>
<protein>
    <recommendedName>
        <fullName evidence="4">non-specific serine/threonine protein kinase</fullName>
        <ecNumber evidence="4">2.7.11.1</ecNumber>
    </recommendedName>
</protein>
<evidence type="ECO:0000256" key="1">
    <source>
        <dbReference type="ARBA" id="ARBA00004162"/>
    </source>
</evidence>
<dbReference type="GO" id="GO:0005886">
    <property type="term" value="C:plasma membrane"/>
    <property type="evidence" value="ECO:0007669"/>
    <property type="project" value="UniProtKB-SubCell"/>
</dbReference>
<dbReference type="PROSITE" id="PS00107">
    <property type="entry name" value="PROTEIN_KINASE_ATP"/>
    <property type="match status" value="1"/>
</dbReference>
<dbReference type="PROSITE" id="PS00109">
    <property type="entry name" value="PROTEIN_KINASE_TYR"/>
    <property type="match status" value="1"/>
</dbReference>
<comment type="catalytic activity">
    <reaction evidence="20">
        <text>L-threonyl-[protein] + ATP = O-phospho-L-threonyl-[protein] + ADP + H(+)</text>
        <dbReference type="Rhea" id="RHEA:46608"/>
        <dbReference type="Rhea" id="RHEA-COMP:11060"/>
        <dbReference type="Rhea" id="RHEA-COMP:11605"/>
        <dbReference type="ChEBI" id="CHEBI:15378"/>
        <dbReference type="ChEBI" id="CHEBI:30013"/>
        <dbReference type="ChEBI" id="CHEBI:30616"/>
        <dbReference type="ChEBI" id="CHEBI:61977"/>
        <dbReference type="ChEBI" id="CHEBI:456216"/>
        <dbReference type="EC" id="2.7.11.1"/>
    </reaction>
</comment>
<comment type="catalytic activity">
    <reaction evidence="21">
        <text>L-seryl-[protein] + ATP = O-phospho-L-seryl-[protein] + ADP + H(+)</text>
        <dbReference type="Rhea" id="RHEA:17989"/>
        <dbReference type="Rhea" id="RHEA-COMP:9863"/>
        <dbReference type="Rhea" id="RHEA-COMP:11604"/>
        <dbReference type="ChEBI" id="CHEBI:15378"/>
        <dbReference type="ChEBI" id="CHEBI:29999"/>
        <dbReference type="ChEBI" id="CHEBI:30616"/>
        <dbReference type="ChEBI" id="CHEBI:83421"/>
        <dbReference type="ChEBI" id="CHEBI:456216"/>
        <dbReference type="EC" id="2.7.11.1"/>
    </reaction>
</comment>
<keyword evidence="8" id="KW-0433">Leucine-rich repeat</keyword>
<evidence type="ECO:0000256" key="23">
    <source>
        <dbReference type="SAM" id="Phobius"/>
    </source>
</evidence>
<dbReference type="SUPFAM" id="SSF56112">
    <property type="entry name" value="Protein kinase-like (PK-like)"/>
    <property type="match status" value="1"/>
</dbReference>
<dbReference type="InterPro" id="IPR032675">
    <property type="entry name" value="LRR_dom_sf"/>
</dbReference>
<dbReference type="FunFam" id="3.80.10.10:FF:000383">
    <property type="entry name" value="Leucine-rich repeat receptor protein kinase EMS1"/>
    <property type="match status" value="1"/>
</dbReference>
<dbReference type="InterPro" id="IPR000719">
    <property type="entry name" value="Prot_kinase_dom"/>
</dbReference>
<dbReference type="Pfam" id="PF00069">
    <property type="entry name" value="Pkinase"/>
    <property type="match status" value="1"/>
</dbReference>
<evidence type="ECO:0000313" key="26">
    <source>
        <dbReference type="EMBL" id="KAH6820635.1"/>
    </source>
</evidence>
<evidence type="ECO:0000313" key="27">
    <source>
        <dbReference type="Proteomes" id="UP001190926"/>
    </source>
</evidence>
<evidence type="ECO:0000256" key="18">
    <source>
        <dbReference type="ARBA" id="ARBA00023170"/>
    </source>
</evidence>
<dbReference type="SUPFAM" id="SSF52058">
    <property type="entry name" value="L domain-like"/>
    <property type="match status" value="4"/>
</dbReference>
<dbReference type="InterPro" id="IPR017441">
    <property type="entry name" value="Protein_kinase_ATP_BS"/>
</dbReference>
<dbReference type="GO" id="GO:0099402">
    <property type="term" value="P:plant organ development"/>
    <property type="evidence" value="ECO:0007669"/>
    <property type="project" value="UniProtKB-ARBA"/>
</dbReference>
<dbReference type="Pfam" id="PF13855">
    <property type="entry name" value="LRR_8"/>
    <property type="match status" value="1"/>
</dbReference>
<keyword evidence="5" id="KW-1003">Cell membrane</keyword>
<dbReference type="InterPro" id="IPR001611">
    <property type="entry name" value="Leu-rich_rpt"/>
</dbReference>
<evidence type="ECO:0000256" key="24">
    <source>
        <dbReference type="SAM" id="SignalP"/>
    </source>
</evidence>
<dbReference type="FunFam" id="3.80.10.10:FF:000095">
    <property type="entry name" value="LRR receptor-like serine/threonine-protein kinase GSO1"/>
    <property type="match status" value="1"/>
</dbReference>
<evidence type="ECO:0000256" key="17">
    <source>
        <dbReference type="ARBA" id="ARBA00023136"/>
    </source>
</evidence>
<sequence length="1186" mass="130682">MTTLKRSVFFLFLFSVLFHLIAAATEAEALLKWKNNLLSQSSSLNSWSLNNLTNLCRWTGLRWDNGGSISQINLSGYNLTGTLDLLDFRLLPNVTSLNLSGNSFHGSIPAGIGNLSRLTFLNLSTNMLRGFIPPEIGHLTELQFLDLSFNILTNFIPPEIGHLTEIQQFSFAYNAIEGEIPYQIGKLQKVQFLDLSFNRLEGIIPPEIGHLTELQHISFAYNAISGEIPYQIGNLQKLQHLNFGSNFLTSPDWSRFPSFPLLIFLSFSDNELKSGFPDFITSCMNLTYLDLSQNHFTGQIPDSLFTNLVKLKYFNLNGNKIEGPSSTQLRNLRMKDNGLFLKLACLMDINFNHNGNRFNGSIPAAIGNLIRLSFLDLSNNLLEGSIPAELSRQTQESSGPRSSNEWLQILKIPPELGMCNNLTKLALNQNSLSGPLPSSLSNLANLSMLGLSDNSLSGYISPSFIRYWTKLIYLQLQNNNFTGELPSEIGLLTNLKHLDLYNNSFSGSIPLEIGNLGNLLILDLSTNKFSGEIPPTIGKLTNLTILNLYSNNLNGTIPPTIGDLMSLQILDLSINQLSEELPQSMLTLGSLMTLNVFTNYLSGNLSRDLGKNSPRLANVSFSNNSFSGELPPELCSGFALQELTVNSNSFSGPLPKCLKNCSSLRRVRLEGNKFSGDISEALGIHPQLEFLSLSNNQFTGQLTPMWGLNKNLTNLQMDHKRISGVIAAELGDLMQLRVLALDSNKFTGEVPQKLGKLEKLFDLNISNNQLNGGIPQAIGKLTSLQFLDFSGNKLTGKIPEELSGMFSLSEFSFSNNKLSGPIPSGYRFSTAPKQAFAENSGLCGAAEGLPLCDARSSTSKTRMKGKILVSAIVPSVSLIILATVIAGLLILRRKEKIEVSEQHIWELERKVPFGEIVRATEDFSESYCIGRGGFGSVYKANLQSGQMVAVKRPNVSESNDELHRSHHTFQNEIRSLIEYVERGSLRKTLYDDREATNLNWATRVKIVRGIANALAYLHHDCSPPIVHRDVSTNNILLDSESKAVLSDFGLSKILASDSSNWTAVVGSYGYIAPELAQTMMVKEKCDVYSFGVVALEVMMGKHPGDLITSLSAEAAQQSDSDMLLRDLIDQRVSPPTGQVAEALAFVATIALACIQTNPESRPNMRFIAQEFSAHTQVYLPERLGAN</sequence>
<dbReference type="FunFam" id="1.10.510.10:FF:000445">
    <property type="entry name" value="MDIS1-interacting receptor like kinase 2"/>
    <property type="match status" value="1"/>
</dbReference>
<dbReference type="PANTHER" id="PTHR48053:SF32">
    <property type="entry name" value="LEUCINE RICH REPEAT FAMILY PROTEIN, EXPRESSED"/>
    <property type="match status" value="1"/>
</dbReference>
<dbReference type="PROSITE" id="PS50011">
    <property type="entry name" value="PROTEIN_KINASE_DOM"/>
    <property type="match status" value="1"/>
</dbReference>
<keyword evidence="7" id="KW-0597">Phosphoprotein</keyword>
<dbReference type="GO" id="GO:0007165">
    <property type="term" value="P:signal transduction"/>
    <property type="evidence" value="ECO:0007669"/>
    <property type="project" value="UniProtKB-ARBA"/>
</dbReference>
<keyword evidence="19" id="KW-0325">Glycoprotein</keyword>
<proteinExistence type="inferred from homology"/>
<dbReference type="GO" id="GO:0006952">
    <property type="term" value="P:defense response"/>
    <property type="evidence" value="ECO:0007669"/>
    <property type="project" value="UniProtKB-ARBA"/>
</dbReference>
<dbReference type="InterPro" id="IPR013210">
    <property type="entry name" value="LRR_N_plant-typ"/>
</dbReference>
<feature type="signal peptide" evidence="24">
    <location>
        <begin position="1"/>
        <end position="23"/>
    </location>
</feature>
<dbReference type="FunFam" id="3.80.10.10:FF:000111">
    <property type="entry name" value="LRR receptor-like serine/threonine-protein kinase ERECTA"/>
    <property type="match status" value="1"/>
</dbReference>
<evidence type="ECO:0000256" key="5">
    <source>
        <dbReference type="ARBA" id="ARBA00022475"/>
    </source>
</evidence>
<dbReference type="PANTHER" id="PTHR48053">
    <property type="entry name" value="LEUCINE RICH REPEAT FAMILY PROTEIN, EXPRESSED"/>
    <property type="match status" value="1"/>
</dbReference>
<dbReference type="GO" id="GO:0009653">
    <property type="term" value="P:anatomical structure morphogenesis"/>
    <property type="evidence" value="ECO:0007669"/>
    <property type="project" value="UniProtKB-ARBA"/>
</dbReference>
<keyword evidence="16 23" id="KW-1133">Transmembrane helix</keyword>
<dbReference type="InterPro" id="IPR003591">
    <property type="entry name" value="Leu-rich_rpt_typical-subtyp"/>
</dbReference>
<keyword evidence="9" id="KW-0808">Transferase</keyword>
<evidence type="ECO:0000256" key="12">
    <source>
        <dbReference type="ARBA" id="ARBA00022737"/>
    </source>
</evidence>
<comment type="similarity">
    <text evidence="3">Belongs to the RLP family.</text>
</comment>
<keyword evidence="10 23" id="KW-0812">Transmembrane</keyword>
<evidence type="ECO:0000256" key="20">
    <source>
        <dbReference type="ARBA" id="ARBA00047899"/>
    </source>
</evidence>
<keyword evidence="17 23" id="KW-0472">Membrane</keyword>
<evidence type="ECO:0000256" key="16">
    <source>
        <dbReference type="ARBA" id="ARBA00022989"/>
    </source>
</evidence>
<accession>A0AAD4ISV8</accession>
<dbReference type="Gene3D" id="3.30.200.20">
    <property type="entry name" value="Phosphorylase Kinase, domain 1"/>
    <property type="match status" value="1"/>
</dbReference>
<evidence type="ECO:0000256" key="15">
    <source>
        <dbReference type="ARBA" id="ARBA00022840"/>
    </source>
</evidence>
<dbReference type="Gene3D" id="1.10.510.10">
    <property type="entry name" value="Transferase(Phosphotransferase) domain 1"/>
    <property type="match status" value="1"/>
</dbReference>
<evidence type="ECO:0000256" key="3">
    <source>
        <dbReference type="ARBA" id="ARBA00009592"/>
    </source>
</evidence>
<evidence type="ECO:0000259" key="25">
    <source>
        <dbReference type="PROSITE" id="PS50011"/>
    </source>
</evidence>
<dbReference type="InterPro" id="IPR011009">
    <property type="entry name" value="Kinase-like_dom_sf"/>
</dbReference>
<name>A0AAD4ISV8_PERFH</name>
<evidence type="ECO:0000256" key="11">
    <source>
        <dbReference type="ARBA" id="ARBA00022729"/>
    </source>
</evidence>
<dbReference type="FunFam" id="3.80.10.10:FF:000400">
    <property type="entry name" value="Nuclear pore complex protein NUP107"/>
    <property type="match status" value="1"/>
</dbReference>
<evidence type="ECO:0000256" key="21">
    <source>
        <dbReference type="ARBA" id="ARBA00048679"/>
    </source>
</evidence>
<dbReference type="Pfam" id="PF08263">
    <property type="entry name" value="LRRNT_2"/>
    <property type="match status" value="1"/>
</dbReference>
<dbReference type="Pfam" id="PF00560">
    <property type="entry name" value="LRR_1"/>
    <property type="match status" value="6"/>
</dbReference>
<evidence type="ECO:0000256" key="13">
    <source>
        <dbReference type="ARBA" id="ARBA00022741"/>
    </source>
</evidence>
<dbReference type="SMART" id="SM00365">
    <property type="entry name" value="LRR_SD22"/>
    <property type="match status" value="8"/>
</dbReference>
<keyword evidence="18" id="KW-0675">Receptor</keyword>
<reference evidence="26 27" key="1">
    <citation type="journal article" date="2021" name="Nat. Commun.">
        <title>Incipient diploidization of the medicinal plant Perilla within 10,000 years.</title>
        <authorList>
            <person name="Zhang Y."/>
            <person name="Shen Q."/>
            <person name="Leng L."/>
            <person name="Zhang D."/>
            <person name="Chen S."/>
            <person name="Shi Y."/>
            <person name="Ning Z."/>
            <person name="Chen S."/>
        </authorList>
    </citation>
    <scope>NUCLEOTIDE SEQUENCE [LARGE SCALE GENOMIC DNA]</scope>
    <source>
        <strain evidence="27">cv. PC099</strain>
    </source>
</reference>
<dbReference type="InterPro" id="IPR051716">
    <property type="entry name" value="Plant_RL_S/T_kinase"/>
</dbReference>
<keyword evidence="11 24" id="KW-0732">Signal</keyword>
<keyword evidence="13 22" id="KW-0547">Nucleotide-binding</keyword>
<dbReference type="GO" id="GO:0004674">
    <property type="term" value="F:protein serine/threonine kinase activity"/>
    <property type="evidence" value="ECO:0007669"/>
    <property type="project" value="UniProtKB-KW"/>
</dbReference>
<keyword evidence="12" id="KW-0677">Repeat</keyword>
<dbReference type="InterPro" id="IPR008266">
    <property type="entry name" value="Tyr_kinase_AS"/>
</dbReference>
<dbReference type="GO" id="GO:0051707">
    <property type="term" value="P:response to other organism"/>
    <property type="evidence" value="ECO:0007669"/>
    <property type="project" value="UniProtKB-ARBA"/>
</dbReference>
<feature type="domain" description="Protein kinase" evidence="25">
    <location>
        <begin position="923"/>
        <end position="1177"/>
    </location>
</feature>
<dbReference type="GO" id="GO:0005524">
    <property type="term" value="F:ATP binding"/>
    <property type="evidence" value="ECO:0007669"/>
    <property type="project" value="UniProtKB-UniRule"/>
</dbReference>
<dbReference type="FunFam" id="3.80.10.10:FF:000041">
    <property type="entry name" value="LRR receptor-like serine/threonine-protein kinase ERECTA"/>
    <property type="match status" value="1"/>
</dbReference>
<keyword evidence="27" id="KW-1185">Reference proteome</keyword>
<dbReference type="InterPro" id="IPR055414">
    <property type="entry name" value="LRR_R13L4/SHOC2-like"/>
</dbReference>
<keyword evidence="6" id="KW-0723">Serine/threonine-protein kinase</keyword>
<evidence type="ECO:0000256" key="22">
    <source>
        <dbReference type="PROSITE-ProRule" id="PRU10141"/>
    </source>
</evidence>
<keyword evidence="14" id="KW-0418">Kinase</keyword>
<feature type="transmembrane region" description="Helical" evidence="23">
    <location>
        <begin position="867"/>
        <end position="891"/>
    </location>
</feature>
<dbReference type="Pfam" id="PF23598">
    <property type="entry name" value="LRR_14"/>
    <property type="match status" value="1"/>
</dbReference>
<evidence type="ECO:0000256" key="14">
    <source>
        <dbReference type="ARBA" id="ARBA00022777"/>
    </source>
</evidence>
<evidence type="ECO:0000256" key="19">
    <source>
        <dbReference type="ARBA" id="ARBA00023180"/>
    </source>
</evidence>
<dbReference type="AlphaFoldDB" id="A0AAD4ISV8"/>
<feature type="binding site" evidence="22">
    <location>
        <position position="951"/>
    </location>
    <ligand>
        <name>ATP</name>
        <dbReference type="ChEBI" id="CHEBI:30616"/>
    </ligand>
</feature>
<keyword evidence="15 22" id="KW-0067">ATP-binding</keyword>
<dbReference type="EMBL" id="SDAM02003400">
    <property type="protein sequence ID" value="KAH6820635.1"/>
    <property type="molecule type" value="Genomic_DNA"/>
</dbReference>
<evidence type="ECO:0000256" key="10">
    <source>
        <dbReference type="ARBA" id="ARBA00022692"/>
    </source>
</evidence>
<comment type="caution">
    <text evidence="26">The sequence shown here is derived from an EMBL/GenBank/DDBJ whole genome shotgun (WGS) entry which is preliminary data.</text>
</comment>
<comment type="subcellular location">
    <subcellularLocation>
        <location evidence="1">Cell membrane</location>
        <topology evidence="1">Single-pass membrane protein</topology>
    </subcellularLocation>
    <subcellularLocation>
        <location evidence="2">Membrane</location>
        <topology evidence="2">Single-pass type I membrane protein</topology>
    </subcellularLocation>
</comment>